<comment type="caution">
    <text evidence="1">The sequence shown here is derived from an EMBL/GenBank/DDBJ whole genome shotgun (WGS) entry which is preliminary data.</text>
</comment>
<gene>
    <name evidence="1" type="ORF">E2L05_02180</name>
</gene>
<accession>A0A4R6B413</accession>
<dbReference type="AlphaFoldDB" id="A0A4R6B413"/>
<protein>
    <submittedName>
        <fullName evidence="1">Uncharacterized protein</fullName>
    </submittedName>
</protein>
<sequence length="136" mass="13843">MVTLAGRAKLAALVVFSGVGLSGCLMKSPPPAVFTDYATNVQIAQVLAAGCPNVAVDQAGMGAGARELGTALRAEGYTPEDISAFPDTLDVGAIQASTQAYLTQNGIDPQDSTTVCPVAKREIDNNTAIAAFLDAV</sequence>
<evidence type="ECO:0000313" key="1">
    <source>
        <dbReference type="EMBL" id="TDL91105.1"/>
    </source>
</evidence>
<dbReference type="Proteomes" id="UP000294562">
    <property type="component" value="Unassembled WGS sequence"/>
</dbReference>
<reference evidence="1 2" key="1">
    <citation type="submission" date="2019-03" db="EMBL/GenBank/DDBJ databases">
        <title>Rhodobacteraceae bacterium SM1902, a new member of the family Rhodobacteraceae isolated from Yantai.</title>
        <authorList>
            <person name="Sun Y."/>
        </authorList>
    </citation>
    <scope>NUCLEOTIDE SEQUENCE [LARGE SCALE GENOMIC DNA]</scope>
    <source>
        <strain evidence="1 2">SM1902</strain>
    </source>
</reference>
<dbReference type="InterPro" id="IPR020349">
    <property type="entry name" value="Uncharacterised_14.7kDa"/>
</dbReference>
<dbReference type="OrthoDB" id="7863240at2"/>
<dbReference type="Pfam" id="PF17267">
    <property type="entry name" value="DUF5333"/>
    <property type="match status" value="1"/>
</dbReference>
<proteinExistence type="predicted"/>
<dbReference type="EMBL" id="SMZO01000003">
    <property type="protein sequence ID" value="TDL91105.1"/>
    <property type="molecule type" value="Genomic_DNA"/>
</dbReference>
<organism evidence="1 2">
    <name type="scientific">Meridianimarinicoccus aquatilis</name>
    <dbReference type="NCBI Taxonomy" id="2552766"/>
    <lineage>
        <taxon>Bacteria</taxon>
        <taxon>Pseudomonadati</taxon>
        <taxon>Pseudomonadota</taxon>
        <taxon>Alphaproteobacteria</taxon>
        <taxon>Rhodobacterales</taxon>
        <taxon>Paracoccaceae</taxon>
        <taxon>Meridianimarinicoccus</taxon>
    </lineage>
</organism>
<name>A0A4R6B413_9RHOB</name>
<keyword evidence="2" id="KW-1185">Reference proteome</keyword>
<dbReference type="PROSITE" id="PS51257">
    <property type="entry name" value="PROKAR_LIPOPROTEIN"/>
    <property type="match status" value="1"/>
</dbReference>
<evidence type="ECO:0000313" key="2">
    <source>
        <dbReference type="Proteomes" id="UP000294562"/>
    </source>
</evidence>
<dbReference type="RefSeq" id="WP_133341259.1">
    <property type="nucleotide sequence ID" value="NZ_SMZO01000003.1"/>
</dbReference>